<dbReference type="OrthoDB" id="3141838at2759"/>
<accession>A0A165Y9U9</accession>
<reference evidence="1 2" key="1">
    <citation type="journal article" date="2016" name="Mol. Biol. Evol.">
        <title>Comparative Genomics of Early-Diverging Mushroom-Forming Fungi Provides Insights into the Origins of Lignocellulose Decay Capabilities.</title>
        <authorList>
            <person name="Nagy L.G."/>
            <person name="Riley R."/>
            <person name="Tritt A."/>
            <person name="Adam C."/>
            <person name="Daum C."/>
            <person name="Floudas D."/>
            <person name="Sun H."/>
            <person name="Yadav J.S."/>
            <person name="Pangilinan J."/>
            <person name="Larsson K.H."/>
            <person name="Matsuura K."/>
            <person name="Barry K."/>
            <person name="Labutti K."/>
            <person name="Kuo R."/>
            <person name="Ohm R.A."/>
            <person name="Bhattacharya S.S."/>
            <person name="Shirouzu T."/>
            <person name="Yoshinaga Y."/>
            <person name="Martin F.M."/>
            <person name="Grigoriev I.V."/>
            <person name="Hibbett D.S."/>
        </authorList>
    </citation>
    <scope>NUCLEOTIDE SEQUENCE [LARGE SCALE GENOMIC DNA]</scope>
    <source>
        <strain evidence="1 2">CBS 109695</strain>
    </source>
</reference>
<dbReference type="STRING" id="436010.A0A165Y9U9"/>
<gene>
    <name evidence="1" type="ORF">FIBSPDRAFT_760059</name>
</gene>
<keyword evidence="2" id="KW-1185">Reference proteome</keyword>
<proteinExistence type="predicted"/>
<dbReference type="EMBL" id="KV417702">
    <property type="protein sequence ID" value="KZP09349.1"/>
    <property type="molecule type" value="Genomic_DNA"/>
</dbReference>
<evidence type="ECO:0000313" key="2">
    <source>
        <dbReference type="Proteomes" id="UP000076532"/>
    </source>
</evidence>
<organism evidence="1 2">
    <name type="scientific">Athelia psychrophila</name>
    <dbReference type="NCBI Taxonomy" id="1759441"/>
    <lineage>
        <taxon>Eukaryota</taxon>
        <taxon>Fungi</taxon>
        <taxon>Dikarya</taxon>
        <taxon>Basidiomycota</taxon>
        <taxon>Agaricomycotina</taxon>
        <taxon>Agaricomycetes</taxon>
        <taxon>Agaricomycetidae</taxon>
        <taxon>Atheliales</taxon>
        <taxon>Atheliaceae</taxon>
        <taxon>Athelia</taxon>
    </lineage>
</organism>
<sequence length="249" mass="28192">MSSQSLIPNDVQAAIKAAASQTPETANEVPFDRNFLCTILADFSSRLYNTFRQQITLVIHGGAVMILHPTLASSTTRRVTRDVDFIKRAFVLEMKNMGVPDGEARLQACIDATAGYFRLGTDWMNAHADVALPMALTTQNVQYDPLYVDAMKPNNVAMNTVYQSPGLKLISVTMFWGVALKMVRYQKEDPKDILAMLHHGTKLNGVQWTPQVLEQWLLSHCWPMGYSQYPTWKMDEMRQRLQHAIELVQ</sequence>
<feature type="non-terminal residue" evidence="1">
    <location>
        <position position="249"/>
    </location>
</feature>
<protein>
    <submittedName>
        <fullName evidence="1">Uncharacterized protein</fullName>
    </submittedName>
</protein>
<dbReference type="Proteomes" id="UP000076532">
    <property type="component" value="Unassembled WGS sequence"/>
</dbReference>
<name>A0A165Y9U9_9AGAM</name>
<evidence type="ECO:0000313" key="1">
    <source>
        <dbReference type="EMBL" id="KZP09349.1"/>
    </source>
</evidence>
<dbReference type="AlphaFoldDB" id="A0A165Y9U9"/>